<sequence length="240" mass="27460">MSNGIEHSVAYLRRRLRELATAESREAQQRFFKGPVHSLGVRTPDVRKLAGAAAREYRERQLSLGAIIDLASRLWHDGVLEERVLAVVIVSRFASQLEHRHWKRFDAWASSLSNWGETDALSAEILSPLLAHEPSLVKNLKNWTRSDSRWRRRAAAVSLAKAARRGDRHDAAFEICDRLAEDRDDMVEKAVGWLLKEISRTDPDAVLRYLLANRDRLSRTTLRYAAEKLPDEMRDRALSA</sequence>
<dbReference type="CDD" id="cd06561">
    <property type="entry name" value="AlkD_like"/>
    <property type="match status" value="1"/>
</dbReference>
<dbReference type="InterPro" id="IPR014825">
    <property type="entry name" value="DNA_alkylation"/>
</dbReference>
<dbReference type="PANTHER" id="PTHR34070:SF1">
    <property type="entry name" value="DNA ALKYLATION REPAIR PROTEIN"/>
    <property type="match status" value="1"/>
</dbReference>
<dbReference type="EMBL" id="JAACAK010000018">
    <property type="protein sequence ID" value="NIR73972.1"/>
    <property type="molecule type" value="Genomic_DNA"/>
</dbReference>
<organism evidence="1 2">
    <name type="scientific">Candidatus Kutchimonas denitrificans</name>
    <dbReference type="NCBI Taxonomy" id="3056748"/>
    <lineage>
        <taxon>Bacteria</taxon>
        <taxon>Pseudomonadati</taxon>
        <taxon>Gemmatimonadota</taxon>
        <taxon>Gemmatimonadia</taxon>
        <taxon>Candidatus Palauibacterales</taxon>
        <taxon>Candidatus Palauibacteraceae</taxon>
        <taxon>Candidatus Kutchimonas</taxon>
    </lineage>
</organism>
<protein>
    <submittedName>
        <fullName evidence="1">DNA alkylation repair protein</fullName>
    </submittedName>
</protein>
<dbReference type="Pfam" id="PF08713">
    <property type="entry name" value="DNA_alkylation"/>
    <property type="match status" value="1"/>
</dbReference>
<evidence type="ECO:0000313" key="2">
    <source>
        <dbReference type="Proteomes" id="UP000702544"/>
    </source>
</evidence>
<dbReference type="SUPFAM" id="SSF48371">
    <property type="entry name" value="ARM repeat"/>
    <property type="match status" value="1"/>
</dbReference>
<comment type="caution">
    <text evidence="1">The sequence shown here is derived from an EMBL/GenBank/DDBJ whole genome shotgun (WGS) entry which is preliminary data.</text>
</comment>
<gene>
    <name evidence="1" type="ORF">GWO12_02475</name>
</gene>
<evidence type="ECO:0000313" key="1">
    <source>
        <dbReference type="EMBL" id="NIR73972.1"/>
    </source>
</evidence>
<dbReference type="AlphaFoldDB" id="A0AAE4Z7N1"/>
<name>A0AAE4Z7N1_9BACT</name>
<dbReference type="InterPro" id="IPR016024">
    <property type="entry name" value="ARM-type_fold"/>
</dbReference>
<reference evidence="1 2" key="1">
    <citation type="submission" date="2020-01" db="EMBL/GenBank/DDBJ databases">
        <title>Genomes assembled from Gulf of Kutch pelagic sediment metagenomes.</title>
        <authorList>
            <person name="Chandrashekar M."/>
            <person name="Mahajan M.S."/>
            <person name="Dave K.J."/>
            <person name="Vatsa P."/>
            <person name="Nathani N.M."/>
        </authorList>
    </citation>
    <scope>NUCLEOTIDE SEQUENCE [LARGE SCALE GENOMIC DNA]</scope>
    <source>
        <strain evidence="1">KS3-K002</strain>
    </source>
</reference>
<dbReference type="Proteomes" id="UP000702544">
    <property type="component" value="Unassembled WGS sequence"/>
</dbReference>
<accession>A0AAE4Z7N1</accession>
<proteinExistence type="predicted"/>
<dbReference type="Gene3D" id="1.25.10.90">
    <property type="match status" value="1"/>
</dbReference>
<dbReference type="PANTHER" id="PTHR34070">
    <property type="entry name" value="ARMADILLO-TYPE FOLD"/>
    <property type="match status" value="1"/>
</dbReference>